<dbReference type="KEGG" id="ldo:LDBPK_090950"/>
<gene>
    <name evidence="1" type="ORF">LDBPK_090950</name>
</gene>
<dbReference type="AlphaFoldDB" id="E9BMM2"/>
<dbReference type="GeneID" id="13385909"/>
<evidence type="ECO:0000313" key="2">
    <source>
        <dbReference type="Proteomes" id="UP000008980"/>
    </source>
</evidence>
<dbReference type="Proteomes" id="UP000008980">
    <property type="component" value="Chromosome 31"/>
</dbReference>
<dbReference type="RefSeq" id="XP_003863189.1">
    <property type="nucleotide sequence ID" value="XM_003863141.1"/>
</dbReference>
<organism evidence="1 2">
    <name type="scientific">Leishmania donovani</name>
    <dbReference type="NCBI Taxonomy" id="5661"/>
    <lineage>
        <taxon>Eukaryota</taxon>
        <taxon>Discoba</taxon>
        <taxon>Euglenozoa</taxon>
        <taxon>Kinetoplastea</taxon>
        <taxon>Metakinetoplastina</taxon>
        <taxon>Trypanosomatida</taxon>
        <taxon>Trypanosomatidae</taxon>
        <taxon>Leishmaniinae</taxon>
        <taxon>Leishmania</taxon>
    </lineage>
</organism>
<accession>E9BMM2</accession>
<dbReference type="EMBL" id="FR799618">
    <property type="protein sequence ID" value="CBZ36500.1"/>
    <property type="molecule type" value="Genomic_DNA"/>
</dbReference>
<reference evidence="2" key="2">
    <citation type="submission" date="2011-02" db="EMBL/GenBank/DDBJ databases">
        <title>Whole genome sequencing of Leishmania donovani clinical lines reveals dynamic variation related to drug resistance.</title>
        <authorList>
            <person name="Downing T."/>
            <person name="Imamura H."/>
            <person name="Sanders M."/>
            <person name="Decuypere S."/>
            <person name="Hertz-Fowler C."/>
            <person name="Clark T.G."/>
            <person name="Rijal S."/>
            <person name="Sundar S."/>
            <person name="Quail M.A."/>
            <person name="De Doncker S."/>
            <person name="Maes I."/>
            <person name="Vanaerschot M."/>
            <person name="Stark O."/>
            <person name="Schonian G."/>
            <person name="Dujardin J.C."/>
            <person name="Berriman M."/>
        </authorList>
    </citation>
    <scope>NUCLEOTIDE SEQUENCE [LARGE SCALE GENOMIC DNA]</scope>
    <source>
        <strain evidence="2">BPK282A1</strain>
    </source>
</reference>
<evidence type="ECO:0000313" key="1">
    <source>
        <dbReference type="EMBL" id="CBZ36500.1"/>
    </source>
</evidence>
<proteinExistence type="predicted"/>
<feature type="non-terminal residue" evidence="1">
    <location>
        <position position="1"/>
    </location>
</feature>
<name>E9BMM2_LEIDO</name>
<dbReference type="VEuPathDB" id="TriTrypDB:LdBPK_090950.1"/>
<protein>
    <submittedName>
        <fullName evidence="1">Polyubiquitin</fullName>
    </submittedName>
</protein>
<reference evidence="1 2" key="1">
    <citation type="journal article" date="2011" name="Genome Res.">
        <title>Whole genome sequencing of multiple Leishmania donovani clinical isolates provides insights into population structure and mechanisms of drug resistance.</title>
        <authorList>
            <person name="Downing T."/>
            <person name="Imamura H."/>
            <person name="Decuypere S."/>
            <person name="Clark T.G."/>
            <person name="Coombs G.H."/>
            <person name="Cotton J.A."/>
            <person name="Hilley J.D."/>
            <person name="de Doncker S."/>
            <person name="Maes I."/>
            <person name="Mottram J.C."/>
            <person name="Quail M.A."/>
            <person name="Rijal S."/>
            <person name="Sanders M."/>
            <person name="Schonian G."/>
            <person name="Stark O."/>
            <person name="Sundar S."/>
            <person name="Vanaerschot M."/>
            <person name="Hertz-Fowler C."/>
            <person name="Dujardin J.C."/>
            <person name="Berriman M."/>
        </authorList>
    </citation>
    <scope>NUCLEOTIDE SEQUENCE [LARGE SCALE GENOMIC DNA]</scope>
    <source>
        <strain evidence="1 2">BPK282A1</strain>
    </source>
</reference>
<sequence length="79" mass="8437">CTLLAEYAGSVQVWCCATADVFELRRREPPDVSMGFRAFAIGYAPSFSCLVPFSRRHASSLLSVAAIACGHVPSTVTSP</sequence>